<reference evidence="1" key="1">
    <citation type="journal article" date="2020" name="mSystems">
        <title>Genome- and Community-Level Interaction Insights into Carbon Utilization and Element Cycling Functions of Hydrothermarchaeota in Hydrothermal Sediment.</title>
        <authorList>
            <person name="Zhou Z."/>
            <person name="Liu Y."/>
            <person name="Xu W."/>
            <person name="Pan J."/>
            <person name="Luo Z.H."/>
            <person name="Li M."/>
        </authorList>
    </citation>
    <scope>NUCLEOTIDE SEQUENCE [LARGE SCALE GENOMIC DNA]</scope>
    <source>
        <strain evidence="1">SpSt-876</strain>
    </source>
</reference>
<comment type="caution">
    <text evidence="1">The sequence shown here is derived from an EMBL/GenBank/DDBJ whole genome shotgun (WGS) entry which is preliminary data.</text>
</comment>
<organism evidence="1">
    <name type="scientific">candidate division WOR-3 bacterium</name>
    <dbReference type="NCBI Taxonomy" id="2052148"/>
    <lineage>
        <taxon>Bacteria</taxon>
        <taxon>Bacteria division WOR-3</taxon>
    </lineage>
</organism>
<name>A0A7C6AAM4_UNCW3</name>
<protein>
    <submittedName>
        <fullName evidence="1">Uncharacterized protein</fullName>
    </submittedName>
</protein>
<gene>
    <name evidence="1" type="ORF">ENW73_08240</name>
</gene>
<dbReference type="EMBL" id="DTLI01000196">
    <property type="protein sequence ID" value="HHS52826.1"/>
    <property type="molecule type" value="Genomic_DNA"/>
</dbReference>
<accession>A0A7C6AAM4</accession>
<evidence type="ECO:0000313" key="1">
    <source>
        <dbReference type="EMBL" id="HHS52826.1"/>
    </source>
</evidence>
<dbReference type="AlphaFoldDB" id="A0A7C6AAM4"/>
<sequence length="120" mass="14022">MLRAGKVILLGIVIFTFNSTQGNEYFHWTEERPAIPDFPVPSLRMKALGNEFFGIISDLETDIQYFPSLLPLLNSSQIGIIFTPFISFLRHYPITYLCPILYLYKKPISARKYLVFQIWR</sequence>
<proteinExistence type="predicted"/>